<evidence type="ECO:0000313" key="1">
    <source>
        <dbReference type="EMBL" id="WNC67697.1"/>
    </source>
</evidence>
<dbReference type="Proteomes" id="UP001248581">
    <property type="component" value="Chromosome"/>
</dbReference>
<protein>
    <recommendedName>
        <fullName evidence="3">Fis family transcriptional regulator</fullName>
    </recommendedName>
</protein>
<proteinExistence type="predicted"/>
<dbReference type="EMBL" id="CP134146">
    <property type="protein sequence ID" value="WNC67697.1"/>
    <property type="molecule type" value="Genomic_DNA"/>
</dbReference>
<accession>A0ABY9TG07</accession>
<name>A0ABY9TG07_9GAMM</name>
<dbReference type="RefSeq" id="WP_348386856.1">
    <property type="nucleotide sequence ID" value="NZ_CP134146.1"/>
</dbReference>
<evidence type="ECO:0008006" key="3">
    <source>
        <dbReference type="Google" id="ProtNLM"/>
    </source>
</evidence>
<gene>
    <name evidence="1" type="ORF">RI845_14365</name>
</gene>
<organism evidence="1 2">
    <name type="scientific">Thalassotalea nanhaiensis</name>
    <dbReference type="NCBI Taxonomy" id="3065648"/>
    <lineage>
        <taxon>Bacteria</taxon>
        <taxon>Pseudomonadati</taxon>
        <taxon>Pseudomonadota</taxon>
        <taxon>Gammaproteobacteria</taxon>
        <taxon>Alteromonadales</taxon>
        <taxon>Colwelliaceae</taxon>
        <taxon>Thalassotalea</taxon>
    </lineage>
</organism>
<reference evidence="2" key="1">
    <citation type="submission" date="2023-09" db="EMBL/GenBank/DDBJ databases">
        <authorList>
            <person name="Li S."/>
            <person name="Li X."/>
            <person name="Zhang C."/>
            <person name="Zhao Z."/>
        </authorList>
    </citation>
    <scope>NUCLEOTIDE SEQUENCE [LARGE SCALE GENOMIC DNA]</scope>
    <source>
        <strain evidence="2">SQ345</strain>
    </source>
</reference>
<keyword evidence="2" id="KW-1185">Reference proteome</keyword>
<evidence type="ECO:0000313" key="2">
    <source>
        <dbReference type="Proteomes" id="UP001248581"/>
    </source>
</evidence>
<sequence length="108" mass="12440">MKNTNKIIDKNTEKQLVRLLTEVCEQHKFITDGFSWLTHTLNTKRSANSLQVICIFTHQQSLDNAINSKQADNLRNDILTVMASLKLDVSVPLRLVKFGIDEHYQGYH</sequence>